<dbReference type="InterPro" id="IPR050228">
    <property type="entry name" value="Carboxylesterase_BioH"/>
</dbReference>
<dbReference type="Gene3D" id="3.40.50.1820">
    <property type="entry name" value="alpha/beta hydrolase"/>
    <property type="match status" value="1"/>
</dbReference>
<dbReference type="Proteomes" id="UP000789831">
    <property type="component" value="Unassembled WGS sequence"/>
</dbReference>
<proteinExistence type="predicted"/>
<dbReference type="InterPro" id="IPR029058">
    <property type="entry name" value="AB_hydrolase_fold"/>
</dbReference>
<dbReference type="OrthoDB" id="408373at2759"/>
<dbReference type="SUPFAM" id="SSF53474">
    <property type="entry name" value="alpha/beta-Hydrolases"/>
    <property type="match status" value="1"/>
</dbReference>
<name>A0A9N9AQF9_9GLOM</name>
<dbReference type="InterPro" id="IPR000073">
    <property type="entry name" value="AB_hydrolase_1"/>
</dbReference>
<evidence type="ECO:0000313" key="2">
    <source>
        <dbReference type="EMBL" id="CAG8538936.1"/>
    </source>
</evidence>
<dbReference type="PANTHER" id="PTHR43194:SF2">
    <property type="entry name" value="PEROXISOMAL MEMBRANE PROTEIN LPX1"/>
    <property type="match status" value="1"/>
</dbReference>
<reference evidence="2" key="1">
    <citation type="submission" date="2021-06" db="EMBL/GenBank/DDBJ databases">
        <authorList>
            <person name="Kallberg Y."/>
            <person name="Tangrot J."/>
            <person name="Rosling A."/>
        </authorList>
    </citation>
    <scope>NUCLEOTIDE SEQUENCE</scope>
    <source>
        <strain evidence="2">MT106</strain>
    </source>
</reference>
<keyword evidence="3" id="KW-1185">Reference proteome</keyword>
<accession>A0A9N9AQF9</accession>
<feature type="domain" description="AB hydrolase-1" evidence="1">
    <location>
        <begin position="54"/>
        <end position="293"/>
    </location>
</feature>
<evidence type="ECO:0000313" key="3">
    <source>
        <dbReference type="Proteomes" id="UP000789831"/>
    </source>
</evidence>
<dbReference type="PRINTS" id="PR00111">
    <property type="entry name" value="ABHYDROLASE"/>
</dbReference>
<protein>
    <submittedName>
        <fullName evidence="2">2298_t:CDS:1</fullName>
    </submittedName>
</protein>
<evidence type="ECO:0000259" key="1">
    <source>
        <dbReference type="Pfam" id="PF00561"/>
    </source>
</evidence>
<organism evidence="2 3">
    <name type="scientific">Ambispora gerdemannii</name>
    <dbReference type="NCBI Taxonomy" id="144530"/>
    <lineage>
        <taxon>Eukaryota</taxon>
        <taxon>Fungi</taxon>
        <taxon>Fungi incertae sedis</taxon>
        <taxon>Mucoromycota</taxon>
        <taxon>Glomeromycotina</taxon>
        <taxon>Glomeromycetes</taxon>
        <taxon>Archaeosporales</taxon>
        <taxon>Ambisporaceae</taxon>
        <taxon>Ambispora</taxon>
    </lineage>
</organism>
<sequence length="307" mass="35097">MHSLREVWEQLTDDDQKNKVPYSPDFYPGGNYIDLLPHGETRYWLFGPETGQKIVFVHGISIPSTIFKEIATYFAKKEFRVLIYDLYGRGYSASPKCDYNKTLFIEQLLNLLDKVGFDKTNVVGLSMGGAISVLFAQKYPEKVENLALIAPAGLLEPMDIPFVGRILTFPGVSKMIHNPMTRPLIERSIINRLNKENKKSVLADEIENIVMYQLHKHAGFVDSYISTIKHFPLHGLEEAYKEVGMQQRDEVLVVWGSDDETVPYRLCKCLQQYIPQARVITIPNGTHGLTVTHPEILSTHLYEFFSR</sequence>
<gene>
    <name evidence="2" type="ORF">AGERDE_LOCUS6086</name>
</gene>
<comment type="caution">
    <text evidence="2">The sequence shown here is derived from an EMBL/GenBank/DDBJ whole genome shotgun (WGS) entry which is preliminary data.</text>
</comment>
<dbReference type="EMBL" id="CAJVPL010000901">
    <property type="protein sequence ID" value="CAG8538936.1"/>
    <property type="molecule type" value="Genomic_DNA"/>
</dbReference>
<dbReference type="PANTHER" id="PTHR43194">
    <property type="entry name" value="HYDROLASE ALPHA/BETA FOLD FAMILY"/>
    <property type="match status" value="1"/>
</dbReference>
<dbReference type="Pfam" id="PF00561">
    <property type="entry name" value="Abhydrolase_1"/>
    <property type="match status" value="1"/>
</dbReference>
<dbReference type="AlphaFoldDB" id="A0A9N9AQF9"/>